<feature type="transmembrane region" description="Helical" evidence="8">
    <location>
        <begin position="256"/>
        <end position="277"/>
    </location>
</feature>
<evidence type="ECO:0000256" key="3">
    <source>
        <dbReference type="ARBA" id="ARBA00022692"/>
    </source>
</evidence>
<evidence type="ECO:0000256" key="8">
    <source>
        <dbReference type="SAM" id="Phobius"/>
    </source>
</evidence>
<dbReference type="EMBL" id="ML976760">
    <property type="protein sequence ID" value="KAF1965552.1"/>
    <property type="molecule type" value="Genomic_DNA"/>
</dbReference>
<dbReference type="PROSITE" id="PS50850">
    <property type="entry name" value="MFS"/>
    <property type="match status" value="1"/>
</dbReference>
<keyword evidence="11" id="KW-1185">Reference proteome</keyword>
<evidence type="ECO:0000313" key="10">
    <source>
        <dbReference type="EMBL" id="KAF1965552.1"/>
    </source>
</evidence>
<evidence type="ECO:0000256" key="2">
    <source>
        <dbReference type="ARBA" id="ARBA00022448"/>
    </source>
</evidence>
<dbReference type="Gene3D" id="1.20.1720.10">
    <property type="entry name" value="Multidrug resistance protein D"/>
    <property type="match status" value="1"/>
</dbReference>
<reference evidence="10" key="1">
    <citation type="journal article" date="2020" name="Stud. Mycol.">
        <title>101 Dothideomycetes genomes: a test case for predicting lifestyles and emergence of pathogens.</title>
        <authorList>
            <person name="Haridas S."/>
            <person name="Albert R."/>
            <person name="Binder M."/>
            <person name="Bloem J."/>
            <person name="Labutti K."/>
            <person name="Salamov A."/>
            <person name="Andreopoulos B."/>
            <person name="Baker S."/>
            <person name="Barry K."/>
            <person name="Bills G."/>
            <person name="Bluhm B."/>
            <person name="Cannon C."/>
            <person name="Castanera R."/>
            <person name="Culley D."/>
            <person name="Daum C."/>
            <person name="Ezra D."/>
            <person name="Gonzalez J."/>
            <person name="Henrissat B."/>
            <person name="Kuo A."/>
            <person name="Liang C."/>
            <person name="Lipzen A."/>
            <person name="Lutzoni F."/>
            <person name="Magnuson J."/>
            <person name="Mondo S."/>
            <person name="Nolan M."/>
            <person name="Ohm R."/>
            <person name="Pangilinan J."/>
            <person name="Park H.-J."/>
            <person name="Ramirez L."/>
            <person name="Alfaro M."/>
            <person name="Sun H."/>
            <person name="Tritt A."/>
            <person name="Yoshinaga Y."/>
            <person name="Zwiers L.-H."/>
            <person name="Turgeon B."/>
            <person name="Goodwin S."/>
            <person name="Spatafora J."/>
            <person name="Crous P."/>
            <person name="Grigoriev I."/>
        </authorList>
    </citation>
    <scope>NUCLEOTIDE SEQUENCE</scope>
    <source>
        <strain evidence="10">CBS 107.79</strain>
    </source>
</reference>
<evidence type="ECO:0000256" key="7">
    <source>
        <dbReference type="SAM" id="MobiDB-lite"/>
    </source>
</evidence>
<feature type="transmembrane region" description="Helical" evidence="8">
    <location>
        <begin position="449"/>
        <end position="472"/>
    </location>
</feature>
<dbReference type="GO" id="GO:0022857">
    <property type="term" value="F:transmembrane transporter activity"/>
    <property type="evidence" value="ECO:0007669"/>
    <property type="project" value="InterPro"/>
</dbReference>
<feature type="transmembrane region" description="Helical" evidence="8">
    <location>
        <begin position="387"/>
        <end position="406"/>
    </location>
</feature>
<dbReference type="GO" id="GO:0005886">
    <property type="term" value="C:plasma membrane"/>
    <property type="evidence" value="ECO:0007669"/>
    <property type="project" value="TreeGrafter"/>
</dbReference>
<dbReference type="SUPFAM" id="SSF103473">
    <property type="entry name" value="MFS general substrate transporter"/>
    <property type="match status" value="1"/>
</dbReference>
<feature type="transmembrane region" description="Helical" evidence="8">
    <location>
        <begin position="213"/>
        <end position="235"/>
    </location>
</feature>
<feature type="transmembrane region" description="Helical" evidence="8">
    <location>
        <begin position="125"/>
        <end position="144"/>
    </location>
</feature>
<gene>
    <name evidence="10" type="ORF">BU23DRAFT_489127</name>
</gene>
<feature type="transmembrane region" description="Helical" evidence="8">
    <location>
        <begin position="150"/>
        <end position="172"/>
    </location>
</feature>
<feature type="transmembrane region" description="Helical" evidence="8">
    <location>
        <begin position="283"/>
        <end position="301"/>
    </location>
</feature>
<evidence type="ECO:0000256" key="1">
    <source>
        <dbReference type="ARBA" id="ARBA00004141"/>
    </source>
</evidence>
<feature type="region of interest" description="Disordered" evidence="7">
    <location>
        <begin position="1"/>
        <end position="43"/>
    </location>
</feature>
<dbReference type="InterPro" id="IPR020846">
    <property type="entry name" value="MFS_dom"/>
</dbReference>
<dbReference type="AlphaFoldDB" id="A0A6A5UP24"/>
<feature type="domain" description="Major facilitator superfamily (MFS) profile" evidence="9">
    <location>
        <begin position="60"/>
        <end position="489"/>
    </location>
</feature>
<proteinExistence type="predicted"/>
<feature type="compositionally biased region" description="Polar residues" evidence="7">
    <location>
        <begin position="23"/>
        <end position="37"/>
    </location>
</feature>
<organism evidence="10 11">
    <name type="scientific">Bimuria novae-zelandiae CBS 107.79</name>
    <dbReference type="NCBI Taxonomy" id="1447943"/>
    <lineage>
        <taxon>Eukaryota</taxon>
        <taxon>Fungi</taxon>
        <taxon>Dikarya</taxon>
        <taxon>Ascomycota</taxon>
        <taxon>Pezizomycotina</taxon>
        <taxon>Dothideomycetes</taxon>
        <taxon>Pleosporomycetidae</taxon>
        <taxon>Pleosporales</taxon>
        <taxon>Massarineae</taxon>
        <taxon>Didymosphaeriaceae</taxon>
        <taxon>Bimuria</taxon>
    </lineage>
</organism>
<dbReference type="PANTHER" id="PTHR23501">
    <property type="entry name" value="MAJOR FACILITATOR SUPERFAMILY"/>
    <property type="match status" value="1"/>
</dbReference>
<accession>A0A6A5UP24</accession>
<protein>
    <submittedName>
        <fullName evidence="10">MFS general substrate transporter</fullName>
    </submittedName>
</protein>
<dbReference type="InterPro" id="IPR036259">
    <property type="entry name" value="MFS_trans_sf"/>
</dbReference>
<dbReference type="InterPro" id="IPR011701">
    <property type="entry name" value="MFS"/>
</dbReference>
<feature type="transmembrane region" description="Helical" evidence="8">
    <location>
        <begin position="97"/>
        <end position="118"/>
    </location>
</feature>
<evidence type="ECO:0000256" key="4">
    <source>
        <dbReference type="ARBA" id="ARBA00022989"/>
    </source>
</evidence>
<feature type="transmembrane region" description="Helical" evidence="8">
    <location>
        <begin position="57"/>
        <end position="85"/>
    </location>
</feature>
<comment type="subcellular location">
    <subcellularLocation>
        <location evidence="1">Membrane</location>
        <topology evidence="1">Multi-pass membrane protein</topology>
    </subcellularLocation>
</comment>
<evidence type="ECO:0000259" key="9">
    <source>
        <dbReference type="PROSITE" id="PS50850"/>
    </source>
</evidence>
<keyword evidence="3 8" id="KW-0812">Transmembrane</keyword>
<dbReference type="Gene3D" id="1.20.1250.20">
    <property type="entry name" value="MFS general substrate transporter like domains"/>
    <property type="match status" value="1"/>
</dbReference>
<evidence type="ECO:0000256" key="5">
    <source>
        <dbReference type="ARBA" id="ARBA00023136"/>
    </source>
</evidence>
<sequence>MLAQELPSIQSENLRNEGLSLPSRPSSQPIENKTKTLSPRIEETSERLDKERRTWRLWIVFVSLCLSLLTVSIDITIISVALTTIAHSIRWADEKYIWLSSAFLLASTVVQPIIVQLANIFGRRWPMIVSVALFTLGSGIIGGAKNVATIIAGRTVQGLGAGGQFVLVEIIACDMVPLRERGKYLGMVLSSGAIGSTLGPILGGVIAGHGWRWIFYMNIPLGGVTLLVQGCFLRLKAKKNPTWASTLAKIDVVGGLLFIGSLSAVLLGLIMCGSLYGRGTYHVIVPLVLGFMGWVGFQVYEATSLCKKPSVPAHLFGTRTSLIGYFLGFDAAVLLLWATTFLPVYFMGVLETSPLTAGVYLLPFMLFSVPSRIVAGGIMAKVGKYRPFHFVSFALSAVGFGLFTLLDANSHKVMWACFSIIAPIGMGVLVITVLPAIQANLSDADNAVSAALFSFMRSFGFMWGTAIPSVIFNKVEVPRPPLSDSRTPI</sequence>
<keyword evidence="4 8" id="KW-1133">Transmembrane helix</keyword>
<name>A0A6A5UP24_9PLEO</name>
<keyword evidence="6" id="KW-0325">Glycoprotein</keyword>
<feature type="transmembrane region" description="Helical" evidence="8">
    <location>
        <begin position="184"/>
        <end position="207"/>
    </location>
</feature>
<dbReference type="PANTHER" id="PTHR23501:SF187">
    <property type="entry name" value="MAJOR FACILITATOR SUPERFAMILY (MFS) PROFILE DOMAIN-CONTAINING PROTEIN"/>
    <property type="match status" value="1"/>
</dbReference>
<dbReference type="Proteomes" id="UP000800036">
    <property type="component" value="Unassembled WGS sequence"/>
</dbReference>
<keyword evidence="5 8" id="KW-0472">Membrane</keyword>
<feature type="transmembrane region" description="Helical" evidence="8">
    <location>
        <begin position="412"/>
        <end position="437"/>
    </location>
</feature>
<feature type="transmembrane region" description="Helical" evidence="8">
    <location>
        <begin position="357"/>
        <end position="375"/>
    </location>
</feature>
<feature type="transmembrane region" description="Helical" evidence="8">
    <location>
        <begin position="322"/>
        <end position="345"/>
    </location>
</feature>
<keyword evidence="2" id="KW-0813">Transport</keyword>
<evidence type="ECO:0000313" key="11">
    <source>
        <dbReference type="Proteomes" id="UP000800036"/>
    </source>
</evidence>
<dbReference type="PRINTS" id="PR01036">
    <property type="entry name" value="TCRTETB"/>
</dbReference>
<dbReference type="Pfam" id="PF07690">
    <property type="entry name" value="MFS_1"/>
    <property type="match status" value="1"/>
</dbReference>
<evidence type="ECO:0000256" key="6">
    <source>
        <dbReference type="ARBA" id="ARBA00023180"/>
    </source>
</evidence>
<dbReference type="OrthoDB" id="10021397at2759"/>